<dbReference type="PANTHER" id="PTHR36966:SF1">
    <property type="entry name" value="REP-ASSOCIATED TYROSINE TRANSPOSASE"/>
    <property type="match status" value="1"/>
</dbReference>
<dbReference type="SMART" id="SM01321">
    <property type="entry name" value="Y1_Tnp"/>
    <property type="match status" value="1"/>
</dbReference>
<evidence type="ECO:0000313" key="2">
    <source>
        <dbReference type="EMBL" id="SSY80447.1"/>
    </source>
</evidence>
<accession>A0A376BTY9</accession>
<reference evidence="2 3" key="1">
    <citation type="submission" date="2018-06" db="EMBL/GenBank/DDBJ databases">
        <authorList>
            <consortium name="Pathogen Informatics"/>
            <person name="Doyle S."/>
        </authorList>
    </citation>
    <scope>NUCLEOTIDE SEQUENCE [LARGE SCALE GENOMIC DNA]</scope>
    <source>
        <strain evidence="2 3">NCTC10283</strain>
    </source>
</reference>
<sequence>MPERKNIRLKHHDYTSHTAYFITICTHNRQHLFGEIQNGEMHFNLIGKMIDEMLFRLPENFGQSQMLAKVIMPNHLHFIWLHQDTATLSDVVKTLKGRATTVYRAYLYNHDLPFKKLWQRGYHEHGIRSEQDFLKIAQYIENNPKQWELDCFYPHENGGKGRI</sequence>
<dbReference type="SUPFAM" id="SSF143422">
    <property type="entry name" value="Transposase IS200-like"/>
    <property type="match status" value="1"/>
</dbReference>
<dbReference type="RefSeq" id="WP_034291737.1">
    <property type="nucleotide sequence ID" value="NZ_UFSO01000003.1"/>
</dbReference>
<dbReference type="PANTHER" id="PTHR36966">
    <property type="entry name" value="REP-ASSOCIATED TYROSINE TRANSPOSASE"/>
    <property type="match status" value="1"/>
</dbReference>
<evidence type="ECO:0000259" key="1">
    <source>
        <dbReference type="SMART" id="SM01321"/>
    </source>
</evidence>
<dbReference type="STRING" id="1120980.GCA_000745955_00727"/>
<dbReference type="OrthoDB" id="9814067at2"/>
<dbReference type="Pfam" id="PF01797">
    <property type="entry name" value="Y1_Tnp"/>
    <property type="match status" value="1"/>
</dbReference>
<dbReference type="GO" id="GO:0006313">
    <property type="term" value="P:DNA transposition"/>
    <property type="evidence" value="ECO:0007669"/>
    <property type="project" value="InterPro"/>
</dbReference>
<dbReference type="Gene3D" id="3.30.70.1290">
    <property type="entry name" value="Transposase IS200-like"/>
    <property type="match status" value="1"/>
</dbReference>
<evidence type="ECO:0000313" key="3">
    <source>
        <dbReference type="Proteomes" id="UP000254209"/>
    </source>
</evidence>
<proteinExistence type="predicted"/>
<feature type="domain" description="Transposase IS200-like" evidence="1">
    <location>
        <begin position="15"/>
        <end position="143"/>
    </location>
</feature>
<gene>
    <name evidence="2" type="ORF">NCTC10283_02006</name>
</gene>
<dbReference type="EMBL" id="UFSO01000003">
    <property type="protein sequence ID" value="SSY80447.1"/>
    <property type="molecule type" value="Genomic_DNA"/>
</dbReference>
<dbReference type="InterPro" id="IPR002686">
    <property type="entry name" value="Transposase_17"/>
</dbReference>
<dbReference type="NCBIfam" id="NF047646">
    <property type="entry name" value="REP_Tyr_transpos"/>
    <property type="match status" value="1"/>
</dbReference>
<dbReference type="GO" id="GO:0004803">
    <property type="term" value="F:transposase activity"/>
    <property type="evidence" value="ECO:0007669"/>
    <property type="project" value="InterPro"/>
</dbReference>
<keyword evidence="3" id="KW-1185">Reference proteome</keyword>
<name>A0A376BTY9_9NEIS</name>
<dbReference type="InterPro" id="IPR052715">
    <property type="entry name" value="RAYT_transposase"/>
</dbReference>
<protein>
    <submittedName>
        <fullName evidence="2">Transposase and inactivated derivatives</fullName>
    </submittedName>
</protein>
<dbReference type="GO" id="GO:0043565">
    <property type="term" value="F:sequence-specific DNA binding"/>
    <property type="evidence" value="ECO:0007669"/>
    <property type="project" value="TreeGrafter"/>
</dbReference>
<dbReference type="InterPro" id="IPR036515">
    <property type="entry name" value="Transposase_17_sf"/>
</dbReference>
<dbReference type="AlphaFoldDB" id="A0A376BTY9"/>
<dbReference type="Proteomes" id="UP000254209">
    <property type="component" value="Unassembled WGS sequence"/>
</dbReference>
<organism evidence="2 3">
    <name type="scientific">Alysiella crassa</name>
    <dbReference type="NCBI Taxonomy" id="153491"/>
    <lineage>
        <taxon>Bacteria</taxon>
        <taxon>Pseudomonadati</taxon>
        <taxon>Pseudomonadota</taxon>
        <taxon>Betaproteobacteria</taxon>
        <taxon>Neisseriales</taxon>
        <taxon>Neisseriaceae</taxon>
        <taxon>Alysiella</taxon>
    </lineage>
</organism>